<dbReference type="EMBL" id="VFMO01000001">
    <property type="protein sequence ID" value="TQJ15424.1"/>
    <property type="molecule type" value="Genomic_DNA"/>
</dbReference>
<keyword evidence="1" id="KW-1133">Transmembrane helix</keyword>
<proteinExistence type="predicted"/>
<name>A0A542EJF4_9MICO</name>
<dbReference type="RefSeq" id="WP_141928999.1">
    <property type="nucleotide sequence ID" value="NZ_BAABCI010000013.1"/>
</dbReference>
<feature type="transmembrane region" description="Helical" evidence="1">
    <location>
        <begin position="103"/>
        <end position="122"/>
    </location>
</feature>
<dbReference type="OrthoDB" id="4838924at2"/>
<feature type="transmembrane region" description="Helical" evidence="1">
    <location>
        <begin position="20"/>
        <end position="43"/>
    </location>
</feature>
<dbReference type="Proteomes" id="UP000320806">
    <property type="component" value="Unassembled WGS sequence"/>
</dbReference>
<evidence type="ECO:0000256" key="1">
    <source>
        <dbReference type="SAM" id="Phobius"/>
    </source>
</evidence>
<keyword evidence="3" id="KW-1185">Reference proteome</keyword>
<keyword evidence="1" id="KW-0472">Membrane</keyword>
<dbReference type="AlphaFoldDB" id="A0A542EJF4"/>
<accession>A0A542EJF4</accession>
<keyword evidence="1" id="KW-0812">Transmembrane</keyword>
<sequence>MSDQTSSPLREATPGVTTPWRVAAALMVVQAVALFGVGIWSGFDGGSARSWSFAATLVVLAGCVAALAWLLNAGRSAARSPTLLWNALLLPIGFTVGDGGAPWAGWLIIAVAVLTFLATVLARPHEVAARDGQD</sequence>
<evidence type="ECO:0000313" key="3">
    <source>
        <dbReference type="Proteomes" id="UP000320806"/>
    </source>
</evidence>
<feature type="transmembrane region" description="Helical" evidence="1">
    <location>
        <begin position="50"/>
        <end position="71"/>
    </location>
</feature>
<protein>
    <submittedName>
        <fullName evidence="2">Uncharacterized protein</fullName>
    </submittedName>
</protein>
<organism evidence="2 3">
    <name type="scientific">Yimella lutea</name>
    <dbReference type="NCBI Taxonomy" id="587872"/>
    <lineage>
        <taxon>Bacteria</taxon>
        <taxon>Bacillati</taxon>
        <taxon>Actinomycetota</taxon>
        <taxon>Actinomycetes</taxon>
        <taxon>Micrococcales</taxon>
        <taxon>Dermacoccaceae</taxon>
        <taxon>Yimella</taxon>
    </lineage>
</organism>
<gene>
    <name evidence="2" type="ORF">FB459_2978</name>
</gene>
<evidence type="ECO:0000313" key="2">
    <source>
        <dbReference type="EMBL" id="TQJ15424.1"/>
    </source>
</evidence>
<reference evidence="2 3" key="1">
    <citation type="submission" date="2019-06" db="EMBL/GenBank/DDBJ databases">
        <title>Sequencing the genomes of 1000 actinobacteria strains.</title>
        <authorList>
            <person name="Klenk H.-P."/>
        </authorList>
    </citation>
    <scope>NUCLEOTIDE SEQUENCE [LARGE SCALE GENOMIC DNA]</scope>
    <source>
        <strain evidence="2 3">DSM 19828</strain>
    </source>
</reference>
<comment type="caution">
    <text evidence="2">The sequence shown here is derived from an EMBL/GenBank/DDBJ whole genome shotgun (WGS) entry which is preliminary data.</text>
</comment>